<dbReference type="EMBL" id="CAUM01000130">
    <property type="protein sequence ID" value="CCV07624.1"/>
    <property type="molecule type" value="Genomic_DNA"/>
</dbReference>
<gene>
    <name evidence="1" type="ORF">MESS2_610055</name>
</gene>
<organism evidence="1 2">
    <name type="scientific">Mesorhizobium metallidurans STM 2683</name>
    <dbReference type="NCBI Taxonomy" id="1297569"/>
    <lineage>
        <taxon>Bacteria</taxon>
        <taxon>Pseudomonadati</taxon>
        <taxon>Pseudomonadota</taxon>
        <taxon>Alphaproteobacteria</taxon>
        <taxon>Hyphomicrobiales</taxon>
        <taxon>Phyllobacteriaceae</taxon>
        <taxon>Mesorhizobium</taxon>
    </lineage>
</organism>
<name>M5ERV6_9HYPH</name>
<evidence type="ECO:0000313" key="2">
    <source>
        <dbReference type="Proteomes" id="UP000012062"/>
    </source>
</evidence>
<dbReference type="Proteomes" id="UP000012062">
    <property type="component" value="Unassembled WGS sequence"/>
</dbReference>
<evidence type="ECO:0000313" key="1">
    <source>
        <dbReference type="EMBL" id="CCV07624.1"/>
    </source>
</evidence>
<proteinExistence type="predicted"/>
<accession>M5ERV6</accession>
<dbReference type="AlphaFoldDB" id="M5ERV6"/>
<protein>
    <submittedName>
        <fullName evidence="1">Uncharacterized protein</fullName>
    </submittedName>
</protein>
<dbReference type="STRING" id="1297569.MESS2_610055"/>
<comment type="caution">
    <text evidence="1">The sequence shown here is derived from an EMBL/GenBank/DDBJ whole genome shotgun (WGS) entry which is preliminary data.</text>
</comment>
<keyword evidence="2" id="KW-1185">Reference proteome</keyword>
<reference evidence="1 2" key="1">
    <citation type="submission" date="2013-02" db="EMBL/GenBank/DDBJ databases">
        <authorList>
            <person name="Genoscope - CEA"/>
        </authorList>
    </citation>
    <scope>NUCLEOTIDE SEQUENCE [LARGE SCALE GENOMIC DNA]</scope>
    <source>
        <strain evidence="1 2">STM 2683</strain>
    </source>
</reference>
<sequence length="56" mass="6344">METRPMASKWRREGCGGVAQACWSFRKQRLPHYCAVQHEIACFEAKFCVTISPALG</sequence>